<dbReference type="OMA" id="AMVEQDM"/>
<dbReference type="Proteomes" id="UP000033188">
    <property type="component" value="Chromosome 4"/>
</dbReference>
<organism evidence="3 4">
    <name type="scientific">Babesia bigemina</name>
    <dbReference type="NCBI Taxonomy" id="5866"/>
    <lineage>
        <taxon>Eukaryota</taxon>
        <taxon>Sar</taxon>
        <taxon>Alveolata</taxon>
        <taxon>Apicomplexa</taxon>
        <taxon>Aconoidasida</taxon>
        <taxon>Piroplasmida</taxon>
        <taxon>Babesiidae</taxon>
        <taxon>Babesia</taxon>
    </lineage>
</organism>
<proteinExistence type="predicted"/>
<dbReference type="AlphaFoldDB" id="A0A061DAJ5"/>
<keyword evidence="1" id="KW-0175">Coiled coil</keyword>
<dbReference type="RefSeq" id="XP_012769759.1">
    <property type="nucleotide sequence ID" value="XM_012914305.1"/>
</dbReference>
<dbReference type="OrthoDB" id="361505at2759"/>
<gene>
    <name evidence="3" type="ORF">BBBOND_0400650</name>
</gene>
<dbReference type="STRING" id="5866.A0A061DAJ5"/>
<sequence length="541" mass="61577">MSKTKRSRKDANRGAHPGDASNNLFDTVRRSAPAVSVRAPKSRRTKFRSKIAAESAIPQPSHRKALKLDLFNLNKPLNLTHKNEPIENHYEGDVSDSSEDDFHYNGDMGGLSKALEEHKLRKALERQEKDAQRDLLSQLDLEYKNLNLEKYVKQRRGMPQMPALQEKVAVPTKGDQFDANLRQLMLAPQQSKDGGDLLGRLFEAKDANAMCELSKEFVRLGNVSHHTAEKCIVAVARALSELLASPSGHLEFCECFDTLAEFLHYLSQLNPKEYHAYFSTFLKGVYVSFEKEVELSLEVLIVLYFIIKLAKVGSAMYRAVLLVLERVADECNVKDDPHERVRLLIAMAYSTALDSGLYMPFFFSLTMRACVAWSSSRPHLVDPMLDMVRVVLKLLHSKDCHVYPICLHFISPNITELKIQSPKLERLKALVKDYSNVELLPYVLDTASDARLISIQKIELEVPKYGAVSDPYAGRDSGVKREKALYRSLKKGFVQAHNAEAKLRSLELRKRRAQSREKYRNVVRDAMIEQDELRKEFTKPT</sequence>
<reference evidence="4" key="1">
    <citation type="journal article" date="2014" name="Nucleic Acids Res.">
        <title>The evolutionary dynamics of variant antigen genes in Babesia reveal a history of genomic innovation underlying host-parasite interaction.</title>
        <authorList>
            <person name="Jackson A.P."/>
            <person name="Otto T.D."/>
            <person name="Darby A."/>
            <person name="Ramaprasad A."/>
            <person name="Xia D."/>
            <person name="Echaide I.E."/>
            <person name="Farber M."/>
            <person name="Gahlot S."/>
            <person name="Gamble J."/>
            <person name="Gupta D."/>
            <person name="Gupta Y."/>
            <person name="Jackson L."/>
            <person name="Malandrin L."/>
            <person name="Malas T.B."/>
            <person name="Moussa E."/>
            <person name="Nair M."/>
            <person name="Reid A.J."/>
            <person name="Sanders M."/>
            <person name="Sharma J."/>
            <person name="Tracey A."/>
            <person name="Quail M.A."/>
            <person name="Weir W."/>
            <person name="Wastling J.M."/>
            <person name="Hall N."/>
            <person name="Willadsen P."/>
            <person name="Lingelbach K."/>
            <person name="Shiels B."/>
            <person name="Tait A."/>
            <person name="Berriman M."/>
            <person name="Allred D.R."/>
            <person name="Pain A."/>
        </authorList>
    </citation>
    <scope>NUCLEOTIDE SEQUENCE [LARGE SCALE GENOMIC DNA]</scope>
    <source>
        <strain evidence="4">Bond</strain>
    </source>
</reference>
<dbReference type="EMBL" id="LK391710">
    <property type="protein sequence ID" value="CDR97573.1"/>
    <property type="molecule type" value="Genomic_DNA"/>
</dbReference>
<evidence type="ECO:0000313" key="3">
    <source>
        <dbReference type="EMBL" id="CDR97573.1"/>
    </source>
</evidence>
<keyword evidence="4" id="KW-1185">Reference proteome</keyword>
<evidence type="ECO:0000256" key="1">
    <source>
        <dbReference type="SAM" id="Coils"/>
    </source>
</evidence>
<evidence type="ECO:0000256" key="2">
    <source>
        <dbReference type="SAM" id="MobiDB-lite"/>
    </source>
</evidence>
<accession>A0A061DAJ5</accession>
<name>A0A061DAJ5_BABBI</name>
<protein>
    <submittedName>
        <fullName evidence="3">Uncharacterized protein</fullName>
    </submittedName>
</protein>
<evidence type="ECO:0000313" key="4">
    <source>
        <dbReference type="Proteomes" id="UP000033188"/>
    </source>
</evidence>
<dbReference type="GeneID" id="24566114"/>
<dbReference type="VEuPathDB" id="PiroplasmaDB:BBBOND_0400650"/>
<dbReference type="KEGG" id="bbig:BBBOND_0400650"/>
<feature type="coiled-coil region" evidence="1">
    <location>
        <begin position="496"/>
        <end position="536"/>
    </location>
</feature>
<feature type="region of interest" description="Disordered" evidence="2">
    <location>
        <begin position="1"/>
        <end position="43"/>
    </location>
</feature>